<dbReference type="InterPro" id="IPR013750">
    <property type="entry name" value="GHMP_kinase_C_dom"/>
</dbReference>
<reference evidence="9 10" key="1">
    <citation type="journal article" date="2015" name="Genome Announc.">
        <title>Expanding the biotechnology potential of lactobacilli through comparative genomics of 213 strains and associated genera.</title>
        <authorList>
            <person name="Sun Z."/>
            <person name="Harris H.M."/>
            <person name="McCann A."/>
            <person name="Guo C."/>
            <person name="Argimon S."/>
            <person name="Zhang W."/>
            <person name="Yang X."/>
            <person name="Jeffery I.B."/>
            <person name="Cooney J.C."/>
            <person name="Kagawa T.F."/>
            <person name="Liu W."/>
            <person name="Song Y."/>
            <person name="Salvetti E."/>
            <person name="Wrobel A."/>
            <person name="Rasinkangas P."/>
            <person name="Parkhill J."/>
            <person name="Rea M.C."/>
            <person name="O'Sullivan O."/>
            <person name="Ritari J."/>
            <person name="Douillard F.P."/>
            <person name="Paul Ross R."/>
            <person name="Yang R."/>
            <person name="Briner A.E."/>
            <person name="Felis G.E."/>
            <person name="de Vos W.M."/>
            <person name="Barrangou R."/>
            <person name="Klaenhammer T.R."/>
            <person name="Caufield P.W."/>
            <person name="Cui Y."/>
            <person name="Zhang H."/>
            <person name="O'Toole P.W."/>
        </authorList>
    </citation>
    <scope>NUCLEOTIDE SEQUENCE [LARGE SCALE GENOMIC DNA]</scope>
    <source>
        <strain evidence="9 10">DSM 12744</strain>
    </source>
</reference>
<dbReference type="NCBIfam" id="TIGR01220">
    <property type="entry name" value="Pmev_kin_Gr_pos"/>
    <property type="match status" value="1"/>
</dbReference>
<keyword evidence="3" id="KW-0808">Transferase</keyword>
<dbReference type="OrthoDB" id="1522677at2"/>
<evidence type="ECO:0000256" key="3">
    <source>
        <dbReference type="ARBA" id="ARBA00022679"/>
    </source>
</evidence>
<dbReference type="PRINTS" id="PR00959">
    <property type="entry name" value="MEVGALKINASE"/>
</dbReference>
<evidence type="ECO:0000256" key="4">
    <source>
        <dbReference type="ARBA" id="ARBA00022741"/>
    </source>
</evidence>
<keyword evidence="10" id="KW-1185">Reference proteome</keyword>
<sequence length="367" mass="40385">MITVKAPGKLYIAGEYAVVETGQPAVIVALNQFVTVRVEAAHGMGRIESKQYQENSLYWRRQGDEMVFDNRDNPFHYILSAIRFTEAYASEQGKPLRLFNLYVDSDLDSADGRKFGLGSSAAVTVGTVKALCQFYNLPLSQERIYKLAAIAHLDIQGNGSLGDIAASVFGGWIAYRSFDREWLHAQRNLSTLSNLLAMPWPGLDIELLTPPDNLRLLIGWTGSPASTSHLVDQIKAATSRSQTEYHRFLAASRVVVTKLVQGFRDGDLQAIKDQIGRNRFLLQQLSHISHVHIETPKLMNMCNLAIHAGGAAKTSGAGGGDCGIVILDRSVNPDPLIAAWHKIGVQHLPLSVHLIEPQTVSQLREAH</sequence>
<dbReference type="STRING" id="1423792.FD09_GL002959"/>
<keyword evidence="5 9" id="KW-0418">Kinase</keyword>
<keyword evidence="4" id="KW-0547">Nucleotide-binding</keyword>
<dbReference type="RefSeq" id="WP_057820744.1">
    <property type="nucleotide sequence ID" value="NZ_AZEC01000008.1"/>
</dbReference>
<accession>A0A0R1N6H3</accession>
<dbReference type="Pfam" id="PF08544">
    <property type="entry name" value="GHMP_kinases_C"/>
    <property type="match status" value="1"/>
</dbReference>
<evidence type="ECO:0000256" key="2">
    <source>
        <dbReference type="ARBA" id="ARBA00012958"/>
    </source>
</evidence>
<dbReference type="EC" id="2.7.4.2" evidence="2"/>
<dbReference type="Pfam" id="PF00288">
    <property type="entry name" value="GHMP_kinases_N"/>
    <property type="match status" value="1"/>
</dbReference>
<evidence type="ECO:0000259" key="7">
    <source>
        <dbReference type="Pfam" id="PF00288"/>
    </source>
</evidence>
<dbReference type="PATRIC" id="fig|1423792.3.peg.3042"/>
<gene>
    <name evidence="9" type="ORF">FD09_GL002959</name>
</gene>
<feature type="domain" description="GHMP kinase C-terminal" evidence="8">
    <location>
        <begin position="260"/>
        <end position="342"/>
    </location>
</feature>
<evidence type="ECO:0000313" key="10">
    <source>
        <dbReference type="Proteomes" id="UP000051330"/>
    </source>
</evidence>
<dbReference type="InterPro" id="IPR006204">
    <property type="entry name" value="GHMP_kinase_N_dom"/>
</dbReference>
<dbReference type="SUPFAM" id="SSF55060">
    <property type="entry name" value="GHMP Kinase, C-terminal domain"/>
    <property type="match status" value="1"/>
</dbReference>
<dbReference type="UniPathway" id="UPA00057">
    <property type="reaction ID" value="UER00099"/>
</dbReference>
<dbReference type="SUPFAM" id="SSF54211">
    <property type="entry name" value="Ribosomal protein S5 domain 2-like"/>
    <property type="match status" value="1"/>
</dbReference>
<evidence type="ECO:0000259" key="8">
    <source>
        <dbReference type="Pfam" id="PF08544"/>
    </source>
</evidence>
<dbReference type="EMBL" id="AZEC01000008">
    <property type="protein sequence ID" value="KRL12379.1"/>
    <property type="molecule type" value="Genomic_DNA"/>
</dbReference>
<dbReference type="PANTHER" id="PTHR31814:SF2">
    <property type="entry name" value="PHOSPHOMEVALONATE KINASE"/>
    <property type="match status" value="1"/>
</dbReference>
<comment type="pathway">
    <text evidence="1">Isoprenoid biosynthesis; isopentenyl diphosphate biosynthesis via mevalonate pathway; isopentenyl diphosphate from (R)-mevalonate: step 2/3.</text>
</comment>
<name>A0A0R1N6H3_9LACO</name>
<keyword evidence="6" id="KW-0067">ATP-binding</keyword>
<dbReference type="Proteomes" id="UP000051330">
    <property type="component" value="Unassembled WGS sequence"/>
</dbReference>
<dbReference type="Gene3D" id="3.30.70.890">
    <property type="entry name" value="GHMP kinase, C-terminal domain"/>
    <property type="match status" value="1"/>
</dbReference>
<dbReference type="AlphaFoldDB" id="A0A0R1N6H3"/>
<dbReference type="InterPro" id="IPR005917">
    <property type="entry name" value="Pmev_kinase_bact"/>
</dbReference>
<dbReference type="InterPro" id="IPR035102">
    <property type="entry name" value="Phosphomevalonate_kinase"/>
</dbReference>
<organism evidence="9 10">
    <name type="scientific">Schleiferilactobacillus perolens DSM 12744</name>
    <dbReference type="NCBI Taxonomy" id="1423792"/>
    <lineage>
        <taxon>Bacteria</taxon>
        <taxon>Bacillati</taxon>
        <taxon>Bacillota</taxon>
        <taxon>Bacilli</taxon>
        <taxon>Lactobacillales</taxon>
        <taxon>Lactobacillaceae</taxon>
        <taxon>Schleiferilactobacillus</taxon>
    </lineage>
</organism>
<evidence type="ECO:0000256" key="5">
    <source>
        <dbReference type="ARBA" id="ARBA00022777"/>
    </source>
</evidence>
<evidence type="ECO:0000256" key="1">
    <source>
        <dbReference type="ARBA" id="ARBA00005017"/>
    </source>
</evidence>
<dbReference type="Gene3D" id="3.30.230.10">
    <property type="match status" value="1"/>
</dbReference>
<feature type="domain" description="GHMP kinase N-terminal" evidence="7">
    <location>
        <begin position="77"/>
        <end position="171"/>
    </location>
</feature>
<dbReference type="GO" id="GO:0019287">
    <property type="term" value="P:isopentenyl diphosphate biosynthetic process, mevalonate pathway"/>
    <property type="evidence" value="ECO:0007669"/>
    <property type="project" value="UniProtKB-UniPathway"/>
</dbReference>
<dbReference type="PANTHER" id="PTHR31814">
    <property type="match status" value="1"/>
</dbReference>
<dbReference type="GO" id="GO:0005524">
    <property type="term" value="F:ATP binding"/>
    <property type="evidence" value="ECO:0007669"/>
    <property type="project" value="UniProtKB-KW"/>
</dbReference>
<evidence type="ECO:0000256" key="6">
    <source>
        <dbReference type="ARBA" id="ARBA00022840"/>
    </source>
</evidence>
<dbReference type="InterPro" id="IPR014721">
    <property type="entry name" value="Ribsml_uS5_D2-typ_fold_subgr"/>
</dbReference>
<proteinExistence type="predicted"/>
<evidence type="ECO:0000313" key="9">
    <source>
        <dbReference type="EMBL" id="KRL12379.1"/>
    </source>
</evidence>
<comment type="caution">
    <text evidence="9">The sequence shown here is derived from an EMBL/GenBank/DDBJ whole genome shotgun (WGS) entry which is preliminary data.</text>
</comment>
<dbReference type="GO" id="GO:0004631">
    <property type="term" value="F:phosphomevalonate kinase activity"/>
    <property type="evidence" value="ECO:0007669"/>
    <property type="project" value="UniProtKB-EC"/>
</dbReference>
<dbReference type="InterPro" id="IPR036554">
    <property type="entry name" value="GHMP_kinase_C_sf"/>
</dbReference>
<dbReference type="InterPro" id="IPR020568">
    <property type="entry name" value="Ribosomal_Su5_D2-typ_SF"/>
</dbReference>
<protein>
    <recommendedName>
        <fullName evidence="2">phosphomevalonate kinase</fullName>
        <ecNumber evidence="2">2.7.4.2</ecNumber>
    </recommendedName>
</protein>